<proteinExistence type="predicted"/>
<dbReference type="EMBL" id="MAXD01000002">
    <property type="protein sequence ID" value="OFA35194.1"/>
    <property type="molecule type" value="Genomic_DNA"/>
</dbReference>
<accession>A0A1E7Y0Z3</accession>
<comment type="caution">
    <text evidence="1">The sequence shown here is derived from an EMBL/GenBank/DDBJ whole genome shotgun (WGS) entry which is preliminary data.</text>
</comment>
<dbReference type="SUPFAM" id="SSF141130">
    <property type="entry name" value="Acetamidase/Formamidase-like"/>
    <property type="match status" value="1"/>
</dbReference>
<gene>
    <name evidence="1" type="ORF">BBK15_03715</name>
</gene>
<dbReference type="Gene3D" id="3.10.28.20">
    <property type="entry name" value="Acetamidase/Formamidase-like domains"/>
    <property type="match status" value="1"/>
</dbReference>
<protein>
    <submittedName>
        <fullName evidence="1">Uncharacterized protein</fullName>
    </submittedName>
</protein>
<organism evidence="1 2">
    <name type="scientific">Bifidobacterium adolescentis</name>
    <dbReference type="NCBI Taxonomy" id="1680"/>
    <lineage>
        <taxon>Bacteria</taxon>
        <taxon>Bacillati</taxon>
        <taxon>Actinomycetota</taxon>
        <taxon>Actinomycetes</taxon>
        <taxon>Bifidobacteriales</taxon>
        <taxon>Bifidobacteriaceae</taxon>
        <taxon>Bifidobacterium</taxon>
    </lineage>
</organism>
<dbReference type="AlphaFoldDB" id="A0A1E7Y0Z3"/>
<sequence length="100" mass="11437">MGFSSTLDDALSQSVEHAINMITAMFEMPRQQVYLLLAAAIDFDVTQAVDITKGVHGLIDLSMFQQLPDYERTIRDIGNSRWTAMRRMPYWPSRLRQVTG</sequence>
<dbReference type="Proteomes" id="UP000175684">
    <property type="component" value="Unassembled WGS sequence"/>
</dbReference>
<name>A0A1E7Y0Z3_BIFAD</name>
<dbReference type="RefSeq" id="WP_070122425.1">
    <property type="nucleotide sequence ID" value="NZ_JAQEGM010000002.1"/>
</dbReference>
<evidence type="ECO:0000313" key="2">
    <source>
        <dbReference type="Proteomes" id="UP000175684"/>
    </source>
</evidence>
<reference evidence="1 2" key="1">
    <citation type="submission" date="2016-07" db="EMBL/GenBank/DDBJ databases">
        <title>Draft Genome Sequence of Bifidobacterium adolescentis strain Km 4.</title>
        <authorList>
            <person name="Danilenko V.N."/>
        </authorList>
    </citation>
    <scope>NUCLEOTIDE SEQUENCE [LARGE SCALE GENOMIC DNA]</scope>
    <source>
        <strain evidence="1 2">Km 4</strain>
    </source>
</reference>
<evidence type="ECO:0000313" key="1">
    <source>
        <dbReference type="EMBL" id="OFA35194.1"/>
    </source>
</evidence>